<evidence type="ECO:0000259" key="5">
    <source>
        <dbReference type="SMART" id="SM00534"/>
    </source>
</evidence>
<protein>
    <submittedName>
        <fullName evidence="6">MutS-related protein, family 1</fullName>
    </submittedName>
</protein>
<dbReference type="GO" id="GO:0005524">
    <property type="term" value="F:ATP binding"/>
    <property type="evidence" value="ECO:0007669"/>
    <property type="project" value="UniProtKB-KW"/>
</dbReference>
<dbReference type="SMART" id="SM00534">
    <property type="entry name" value="MUTSac"/>
    <property type="match status" value="1"/>
</dbReference>
<evidence type="ECO:0000256" key="2">
    <source>
        <dbReference type="ARBA" id="ARBA00022840"/>
    </source>
</evidence>
<sequence>MKDASPSDPRDIHAKALNERKQSVAELDQRANAIANLRLLALFGALALLGAIVFARLPSIAWLGELALVVAFGALVVIHARVHQQRDRMNAAVQFHERALARMAGKWRTFPQTGERWADAMHPYAGDLDVFGRASLFQLIDATSTRFGEEVLAKWLSGDEARSKDAAEAKNAIIVRQAAVRDLAARVRVREELCVAGSLVDEGKPDPRPFVMWAGQATSAETRLPGWMRVVAILMPIVTIGTAVAGSFGLVPRLTFVASFIVSLLFLGSQRKRLQPILEAASSKEGALSRYAGMLAILENETFEAEALIALQKRLKESGASATREMASLSRIVGFLDARENEIFKIFIGPALMWDVWCALALDAWRARAGRVAFGWFRALAELEALASLAGFAFEKPDFTFPEFVDEPILQAESLGHPLIESGKRVSNDVGIEGPGHAMVVTGSNMSGKSTLLRAIGINAVLANVGAPVCAKSMRLGRLRVATSMRVSDSLEEGTSRFYAELKKLKLVLDLSRTEKAGGEGAKSATVLFLLDEILHGTNTRERLIGARAILRELLSLGAMGAVSTHDLALGDLETEMPGFVKNVHFEEQVEGEVMTFDYRLRQGVVQSSNALRLMKIVGLEVT</sequence>
<dbReference type="STRING" id="1391654.AKJ09_09905"/>
<proteinExistence type="predicted"/>
<evidence type="ECO:0000256" key="1">
    <source>
        <dbReference type="ARBA" id="ARBA00022741"/>
    </source>
</evidence>
<keyword evidence="2" id="KW-0067">ATP-binding</keyword>
<keyword evidence="4" id="KW-0812">Transmembrane</keyword>
<dbReference type="PANTHER" id="PTHR11361">
    <property type="entry name" value="DNA MISMATCH REPAIR PROTEIN MUTS FAMILY MEMBER"/>
    <property type="match status" value="1"/>
</dbReference>
<name>A0A0K1QC63_9BACT</name>
<dbReference type="KEGG" id="llu:AKJ09_09905"/>
<dbReference type="Gene3D" id="3.40.50.300">
    <property type="entry name" value="P-loop containing nucleotide triphosphate hydrolases"/>
    <property type="match status" value="1"/>
</dbReference>
<dbReference type="OrthoDB" id="9802448at2"/>
<dbReference type="InterPro" id="IPR045076">
    <property type="entry name" value="MutS"/>
</dbReference>
<dbReference type="InterPro" id="IPR027417">
    <property type="entry name" value="P-loop_NTPase"/>
</dbReference>
<dbReference type="PANTHER" id="PTHR11361:SF99">
    <property type="entry name" value="DNA MISMATCH REPAIR PROTEIN"/>
    <property type="match status" value="1"/>
</dbReference>
<feature type="transmembrane region" description="Helical" evidence="4">
    <location>
        <begin position="60"/>
        <end position="80"/>
    </location>
</feature>
<keyword evidence="3" id="KW-0238">DNA-binding</keyword>
<dbReference type="GO" id="GO:0006298">
    <property type="term" value="P:mismatch repair"/>
    <property type="evidence" value="ECO:0007669"/>
    <property type="project" value="InterPro"/>
</dbReference>
<dbReference type="PATRIC" id="fig|1391654.3.peg.10032"/>
<dbReference type="Pfam" id="PF00488">
    <property type="entry name" value="MutS_V"/>
    <property type="match status" value="1"/>
</dbReference>
<dbReference type="AlphaFoldDB" id="A0A0K1QC63"/>
<accession>A0A0K1QC63</accession>
<evidence type="ECO:0000313" key="7">
    <source>
        <dbReference type="Proteomes" id="UP000064967"/>
    </source>
</evidence>
<gene>
    <name evidence="6" type="ORF">AKJ09_09905</name>
</gene>
<evidence type="ECO:0000256" key="4">
    <source>
        <dbReference type="SAM" id="Phobius"/>
    </source>
</evidence>
<dbReference type="Proteomes" id="UP000064967">
    <property type="component" value="Chromosome"/>
</dbReference>
<dbReference type="InterPro" id="IPR000432">
    <property type="entry name" value="DNA_mismatch_repair_MutS_C"/>
</dbReference>
<dbReference type="RefSeq" id="WP_146654040.1">
    <property type="nucleotide sequence ID" value="NZ_CP012333.1"/>
</dbReference>
<keyword evidence="1" id="KW-0547">Nucleotide-binding</keyword>
<evidence type="ECO:0000313" key="6">
    <source>
        <dbReference type="EMBL" id="AKV03242.1"/>
    </source>
</evidence>
<keyword evidence="4" id="KW-1133">Transmembrane helix</keyword>
<organism evidence="6 7">
    <name type="scientific">Labilithrix luteola</name>
    <dbReference type="NCBI Taxonomy" id="1391654"/>
    <lineage>
        <taxon>Bacteria</taxon>
        <taxon>Pseudomonadati</taxon>
        <taxon>Myxococcota</taxon>
        <taxon>Polyangia</taxon>
        <taxon>Polyangiales</taxon>
        <taxon>Labilitrichaceae</taxon>
        <taxon>Labilithrix</taxon>
    </lineage>
</organism>
<feature type="transmembrane region" description="Helical" evidence="4">
    <location>
        <begin position="226"/>
        <end position="244"/>
    </location>
</feature>
<reference evidence="6 7" key="1">
    <citation type="submission" date="2015-08" db="EMBL/GenBank/DDBJ databases">
        <authorList>
            <person name="Babu N.S."/>
            <person name="Beckwith C.J."/>
            <person name="Beseler K.G."/>
            <person name="Brison A."/>
            <person name="Carone J.V."/>
            <person name="Caskin T.P."/>
            <person name="Diamond M."/>
            <person name="Durham M.E."/>
            <person name="Foxe J.M."/>
            <person name="Go M."/>
            <person name="Henderson B.A."/>
            <person name="Jones I.B."/>
            <person name="McGettigan J.A."/>
            <person name="Micheletti S.J."/>
            <person name="Nasrallah M.E."/>
            <person name="Ortiz D."/>
            <person name="Piller C.R."/>
            <person name="Privatt S.R."/>
            <person name="Schneider S.L."/>
            <person name="Sharp S."/>
            <person name="Smith T.C."/>
            <person name="Stanton J.D."/>
            <person name="Ullery H.E."/>
            <person name="Wilson R.J."/>
            <person name="Serrano M.G."/>
            <person name="Buck G."/>
            <person name="Lee V."/>
            <person name="Wang Y."/>
            <person name="Carvalho R."/>
            <person name="Voegtly L."/>
            <person name="Shi R."/>
            <person name="Duckworth R."/>
            <person name="Johnson A."/>
            <person name="Loviza R."/>
            <person name="Walstead R."/>
            <person name="Shah Z."/>
            <person name="Kiflezghi M."/>
            <person name="Wade K."/>
            <person name="Ball S.L."/>
            <person name="Bradley K.W."/>
            <person name="Asai D.J."/>
            <person name="Bowman C.A."/>
            <person name="Russell D.A."/>
            <person name="Pope W.H."/>
            <person name="Jacobs-Sera D."/>
            <person name="Hendrix R.W."/>
            <person name="Hatfull G.F."/>
        </authorList>
    </citation>
    <scope>NUCLEOTIDE SEQUENCE [LARGE SCALE GENOMIC DNA]</scope>
    <source>
        <strain evidence="6 7">DSM 27648</strain>
    </source>
</reference>
<feature type="domain" description="DNA mismatch repair proteins mutS family" evidence="5">
    <location>
        <begin position="436"/>
        <end position="623"/>
    </location>
</feature>
<feature type="transmembrane region" description="Helical" evidence="4">
    <location>
        <begin position="37"/>
        <end position="54"/>
    </location>
</feature>
<keyword evidence="7" id="KW-1185">Reference proteome</keyword>
<dbReference type="EMBL" id="CP012333">
    <property type="protein sequence ID" value="AKV03242.1"/>
    <property type="molecule type" value="Genomic_DNA"/>
</dbReference>
<keyword evidence="4" id="KW-0472">Membrane</keyword>
<dbReference type="GO" id="GO:0140664">
    <property type="term" value="F:ATP-dependent DNA damage sensor activity"/>
    <property type="evidence" value="ECO:0007669"/>
    <property type="project" value="InterPro"/>
</dbReference>
<dbReference type="SUPFAM" id="SSF52540">
    <property type="entry name" value="P-loop containing nucleoside triphosphate hydrolases"/>
    <property type="match status" value="1"/>
</dbReference>
<evidence type="ECO:0000256" key="3">
    <source>
        <dbReference type="ARBA" id="ARBA00023125"/>
    </source>
</evidence>
<dbReference type="GO" id="GO:0005829">
    <property type="term" value="C:cytosol"/>
    <property type="evidence" value="ECO:0007669"/>
    <property type="project" value="TreeGrafter"/>
</dbReference>
<dbReference type="GO" id="GO:0030983">
    <property type="term" value="F:mismatched DNA binding"/>
    <property type="evidence" value="ECO:0007669"/>
    <property type="project" value="InterPro"/>
</dbReference>